<evidence type="ECO:0000256" key="5">
    <source>
        <dbReference type="ARBA" id="ARBA00023163"/>
    </source>
</evidence>
<dbReference type="InterPro" id="IPR007627">
    <property type="entry name" value="RNA_pol_sigma70_r2"/>
</dbReference>
<dbReference type="InterPro" id="IPR013324">
    <property type="entry name" value="RNA_pol_sigma_r3/r4-like"/>
</dbReference>
<gene>
    <name evidence="8" type="ordered locus">Elen_2279</name>
</gene>
<keyword evidence="4" id="KW-0238">DNA-binding</keyword>
<dbReference type="HOGENOM" id="CLU_047691_3_4_11"/>
<dbReference type="EMBL" id="CP001726">
    <property type="protein sequence ID" value="ACV56239.1"/>
    <property type="molecule type" value="Genomic_DNA"/>
</dbReference>
<evidence type="ECO:0000313" key="9">
    <source>
        <dbReference type="Proteomes" id="UP000001377"/>
    </source>
</evidence>
<sequence length="171" mass="18941">MKRGLKNRLRDGEAFDRLVEEHYDDVLAYCRRHAPSYDDAPDVAQEAFLRFVRSGRSPRDGKPLAYLFTIARNLCIDAARARRLPVGPLDVDVPDGSPDADPAMAIGGGEVDALVDALPPELRDVVELRFDQGFKVGEIADVLGVSRFAVNRRLNRALAELRRGLEGKDEA</sequence>
<reference evidence="8 9" key="1">
    <citation type="journal article" date="2009" name="Stand. Genomic Sci.">
        <title>Complete genome sequence of Eggerthella lenta type strain (IPP VPI 0255).</title>
        <authorList>
            <person name="Saunders E."/>
            <person name="Pukall R."/>
            <person name="Abt B."/>
            <person name="Lapidus A."/>
            <person name="Glavina Del Rio T."/>
            <person name="Copeland A."/>
            <person name="Tice H."/>
            <person name="Cheng J.F."/>
            <person name="Lucas S."/>
            <person name="Chen F."/>
            <person name="Nolan M."/>
            <person name="Bruce D."/>
            <person name="Goodwin L."/>
            <person name="Pitluck S."/>
            <person name="Ivanova N."/>
            <person name="Mavromatis K."/>
            <person name="Ovchinnikova G."/>
            <person name="Pati A."/>
            <person name="Chen A."/>
            <person name="Palaniappan K."/>
            <person name="Land M."/>
            <person name="Hauser L."/>
            <person name="Chang Y.J."/>
            <person name="Jeffries C.D."/>
            <person name="Chain P."/>
            <person name="Meincke L."/>
            <person name="Sims D."/>
            <person name="Brettin T."/>
            <person name="Detter J.C."/>
            <person name="Goker M."/>
            <person name="Bristow J."/>
            <person name="Eisen J.A."/>
            <person name="Markowitz V."/>
            <person name="Hugenholtz P."/>
            <person name="Kyrpides N.C."/>
            <person name="Klenk H.P."/>
            <person name="Han C."/>
        </authorList>
    </citation>
    <scope>NUCLEOTIDE SEQUENCE [LARGE SCALE GENOMIC DNA]</scope>
    <source>
        <strain evidence="9">ATCC 25559 / DSM 2243 / CCUG 17323 / JCM 9979 / KCTC 3265 / NCTC 11813 / VPI 0255 / 1899 B</strain>
    </source>
</reference>
<dbReference type="eggNOG" id="COG1595">
    <property type="taxonomic scope" value="Bacteria"/>
</dbReference>
<dbReference type="InterPro" id="IPR039425">
    <property type="entry name" value="RNA_pol_sigma-70-like"/>
</dbReference>
<dbReference type="Gene3D" id="1.10.10.10">
    <property type="entry name" value="Winged helix-like DNA-binding domain superfamily/Winged helix DNA-binding domain"/>
    <property type="match status" value="1"/>
</dbReference>
<dbReference type="InterPro" id="IPR036388">
    <property type="entry name" value="WH-like_DNA-bd_sf"/>
</dbReference>
<evidence type="ECO:0000256" key="3">
    <source>
        <dbReference type="ARBA" id="ARBA00023082"/>
    </source>
</evidence>
<proteinExistence type="inferred from homology"/>
<keyword evidence="5" id="KW-0804">Transcription</keyword>
<dbReference type="Gene3D" id="1.10.1740.10">
    <property type="match status" value="1"/>
</dbReference>
<dbReference type="STRING" id="479437.Elen_2279"/>
<evidence type="ECO:0000313" key="8">
    <source>
        <dbReference type="EMBL" id="ACV56239.1"/>
    </source>
</evidence>
<evidence type="ECO:0000256" key="1">
    <source>
        <dbReference type="ARBA" id="ARBA00010641"/>
    </source>
</evidence>
<dbReference type="NCBIfam" id="TIGR02937">
    <property type="entry name" value="sigma70-ECF"/>
    <property type="match status" value="1"/>
</dbReference>
<evidence type="ECO:0000259" key="6">
    <source>
        <dbReference type="Pfam" id="PF04542"/>
    </source>
</evidence>
<evidence type="ECO:0000256" key="2">
    <source>
        <dbReference type="ARBA" id="ARBA00023015"/>
    </source>
</evidence>
<evidence type="ECO:0000256" key="4">
    <source>
        <dbReference type="ARBA" id="ARBA00023125"/>
    </source>
</evidence>
<feature type="domain" description="RNA polymerase sigma-70 region 2" evidence="6">
    <location>
        <begin position="18"/>
        <end position="83"/>
    </location>
</feature>
<dbReference type="InterPro" id="IPR013249">
    <property type="entry name" value="RNA_pol_sigma70_r4_t2"/>
</dbReference>
<dbReference type="CDD" id="cd06171">
    <property type="entry name" value="Sigma70_r4"/>
    <property type="match status" value="1"/>
</dbReference>
<dbReference type="Pfam" id="PF08281">
    <property type="entry name" value="Sigma70_r4_2"/>
    <property type="match status" value="1"/>
</dbReference>
<dbReference type="PaxDb" id="479437-Elen_2279"/>
<dbReference type="GO" id="GO:0016987">
    <property type="term" value="F:sigma factor activity"/>
    <property type="evidence" value="ECO:0007669"/>
    <property type="project" value="UniProtKB-KW"/>
</dbReference>
<dbReference type="GO" id="GO:0003677">
    <property type="term" value="F:DNA binding"/>
    <property type="evidence" value="ECO:0007669"/>
    <property type="project" value="UniProtKB-KW"/>
</dbReference>
<dbReference type="SUPFAM" id="SSF88946">
    <property type="entry name" value="Sigma2 domain of RNA polymerase sigma factors"/>
    <property type="match status" value="1"/>
</dbReference>
<name>C8WK82_EGGLE</name>
<keyword evidence="9" id="KW-1185">Reference proteome</keyword>
<feature type="domain" description="RNA polymerase sigma factor 70 region 4 type 2" evidence="7">
    <location>
        <begin position="110"/>
        <end position="161"/>
    </location>
</feature>
<dbReference type="GO" id="GO:0006352">
    <property type="term" value="P:DNA-templated transcription initiation"/>
    <property type="evidence" value="ECO:0007669"/>
    <property type="project" value="InterPro"/>
</dbReference>
<dbReference type="InterPro" id="IPR014284">
    <property type="entry name" value="RNA_pol_sigma-70_dom"/>
</dbReference>
<dbReference type="Pfam" id="PF04542">
    <property type="entry name" value="Sigma70_r2"/>
    <property type="match status" value="1"/>
</dbReference>
<dbReference type="PANTHER" id="PTHR43133:SF8">
    <property type="entry name" value="RNA POLYMERASE SIGMA FACTOR HI_1459-RELATED"/>
    <property type="match status" value="1"/>
</dbReference>
<dbReference type="PANTHER" id="PTHR43133">
    <property type="entry name" value="RNA POLYMERASE ECF-TYPE SIGMA FACTO"/>
    <property type="match status" value="1"/>
</dbReference>
<dbReference type="AlphaFoldDB" id="C8WK82"/>
<dbReference type="SUPFAM" id="SSF88659">
    <property type="entry name" value="Sigma3 and sigma4 domains of RNA polymerase sigma factors"/>
    <property type="match status" value="1"/>
</dbReference>
<keyword evidence="2" id="KW-0805">Transcription regulation</keyword>
<comment type="similarity">
    <text evidence="1">Belongs to the sigma-70 factor family. ECF subfamily.</text>
</comment>
<dbReference type="Proteomes" id="UP000001377">
    <property type="component" value="Chromosome"/>
</dbReference>
<dbReference type="InterPro" id="IPR013325">
    <property type="entry name" value="RNA_pol_sigma_r2"/>
</dbReference>
<keyword evidence="3" id="KW-0731">Sigma factor</keyword>
<organism evidence="8 9">
    <name type="scientific">Eggerthella lenta (strain ATCC 25559 / DSM 2243 / CCUG 17323 / JCM 9979 / KCTC 3265 / NCTC 11813 / VPI 0255 / 1899 B)</name>
    <name type="common">Eubacterium lentum</name>
    <dbReference type="NCBI Taxonomy" id="479437"/>
    <lineage>
        <taxon>Bacteria</taxon>
        <taxon>Bacillati</taxon>
        <taxon>Actinomycetota</taxon>
        <taxon>Coriobacteriia</taxon>
        <taxon>Eggerthellales</taxon>
        <taxon>Eggerthellaceae</taxon>
        <taxon>Eggerthella</taxon>
    </lineage>
</organism>
<dbReference type="KEGG" id="ele:Elen_2279"/>
<evidence type="ECO:0000259" key="7">
    <source>
        <dbReference type="Pfam" id="PF08281"/>
    </source>
</evidence>
<accession>C8WK82</accession>
<protein>
    <submittedName>
        <fullName evidence="8">RNA polymerase, sigma-24 subunit, ECF subfamily</fullName>
    </submittedName>
</protein>